<evidence type="ECO:0000256" key="1">
    <source>
        <dbReference type="SAM" id="Phobius"/>
    </source>
</evidence>
<keyword evidence="1" id="KW-1133">Transmembrane helix</keyword>
<accession>A0AA43H0Y6</accession>
<dbReference type="EMBL" id="JANQDL010000095">
    <property type="protein sequence ID" value="MDH6064862.1"/>
    <property type="molecule type" value="Genomic_DNA"/>
</dbReference>
<proteinExistence type="predicted"/>
<dbReference type="GeneID" id="83684492"/>
<dbReference type="Proteomes" id="UP001159370">
    <property type="component" value="Unassembled WGS sequence"/>
</dbReference>
<protein>
    <submittedName>
        <fullName evidence="2">Nitrate/nitrite transporter NrtS</fullName>
    </submittedName>
</protein>
<reference evidence="2 3" key="1">
    <citation type="journal article" date="2023" name="J. Phycol.">
        <title>Chrysosporum ovalisporum is synonymous with the true-branching cyanobacterium Umezakia natans (Nostocales/Aphanizomenonaceae).</title>
        <authorList>
            <person name="McGregor G.B."/>
            <person name="Sendall B.C."/>
            <person name="Niiyama Y."/>
            <person name="Tuji A."/>
            <person name="Willis A."/>
        </authorList>
    </citation>
    <scope>NUCLEOTIDE SEQUENCE [LARGE SCALE GENOMIC DNA]</scope>
    <source>
        <strain evidence="2 3">FSS-62</strain>
    </source>
</reference>
<evidence type="ECO:0000313" key="3">
    <source>
        <dbReference type="Proteomes" id="UP001159370"/>
    </source>
</evidence>
<organism evidence="2 3">
    <name type="scientific">Umezakia ovalisporum FSS-62</name>
    <dbReference type="NCBI Taxonomy" id="2971776"/>
    <lineage>
        <taxon>Bacteria</taxon>
        <taxon>Bacillati</taxon>
        <taxon>Cyanobacteriota</taxon>
        <taxon>Cyanophyceae</taxon>
        <taxon>Nostocales</taxon>
        <taxon>Nodulariaceae</taxon>
        <taxon>Umezakia</taxon>
    </lineage>
</organism>
<evidence type="ECO:0000313" key="2">
    <source>
        <dbReference type="EMBL" id="MDH6064862.1"/>
    </source>
</evidence>
<comment type="caution">
    <text evidence="2">The sequence shown here is derived from an EMBL/GenBank/DDBJ whole genome shotgun (WGS) entry which is preliminary data.</text>
</comment>
<feature type="transmembrane region" description="Helical" evidence="1">
    <location>
        <begin position="20"/>
        <end position="42"/>
    </location>
</feature>
<dbReference type="InterPro" id="IPR047700">
    <property type="entry name" value="NrtS-like"/>
</dbReference>
<name>A0AA43H0Y6_9CYAN</name>
<keyword evidence="1" id="KW-0472">Membrane</keyword>
<dbReference type="NCBIfam" id="NF038050">
    <property type="entry name" value="NrtS"/>
    <property type="match status" value="1"/>
</dbReference>
<gene>
    <name evidence="2" type="primary">nrtS</name>
    <name evidence="2" type="ORF">NWP23_14095</name>
</gene>
<dbReference type="RefSeq" id="WP_280650561.1">
    <property type="nucleotide sequence ID" value="NZ_JANQDL010000095.1"/>
</dbReference>
<dbReference type="AlphaFoldDB" id="A0AA43H0Y6"/>
<sequence length="77" mass="8603">MSQFFKGYLASLIDPKLVPTAVKVALIVGSILFTINHGSALWQGKMSRDRWISAAISYLVPYGVNIHGQYVSRYRSN</sequence>
<keyword evidence="1" id="KW-0812">Transmembrane</keyword>